<protein>
    <submittedName>
        <fullName evidence="2">Uncharacterized protein</fullName>
    </submittedName>
</protein>
<keyword evidence="1" id="KW-0812">Transmembrane</keyword>
<dbReference type="Proteomes" id="UP001629246">
    <property type="component" value="Unassembled WGS sequence"/>
</dbReference>
<proteinExistence type="predicted"/>
<evidence type="ECO:0000313" key="2">
    <source>
        <dbReference type="EMBL" id="MFL9924623.1"/>
    </source>
</evidence>
<gene>
    <name evidence="2" type="ORF">PQR62_10125</name>
</gene>
<name>A0ABW9A7C5_9BURK</name>
<dbReference type="EMBL" id="JAQQFM010000004">
    <property type="protein sequence ID" value="MFL9924623.1"/>
    <property type="molecule type" value="Genomic_DNA"/>
</dbReference>
<sequence length="74" mass="8195">MMILLYRLDIVSGHCSKTIDTASASFIRENSHSGNKLQMSFALLLLIFLVLLASAQKNDERSARPQEKAAGLQM</sequence>
<evidence type="ECO:0000256" key="1">
    <source>
        <dbReference type="SAM" id="Phobius"/>
    </source>
</evidence>
<keyword evidence="1" id="KW-0472">Membrane</keyword>
<reference evidence="2 3" key="1">
    <citation type="journal article" date="2024" name="Chem. Sci.">
        <title>Discovery of megapolipeptins by genome mining of a Burkholderiales bacteria collection.</title>
        <authorList>
            <person name="Paulo B.S."/>
            <person name="Recchia M.J.J."/>
            <person name="Lee S."/>
            <person name="Fergusson C.H."/>
            <person name="Romanowski S.B."/>
            <person name="Hernandez A."/>
            <person name="Krull N."/>
            <person name="Liu D.Y."/>
            <person name="Cavanagh H."/>
            <person name="Bos A."/>
            <person name="Gray C.A."/>
            <person name="Murphy B.T."/>
            <person name="Linington R.G."/>
            <person name="Eustaquio A.S."/>
        </authorList>
    </citation>
    <scope>NUCLEOTIDE SEQUENCE [LARGE SCALE GENOMIC DNA]</scope>
    <source>
        <strain evidence="2 3">RL21-008-BIB-A</strain>
    </source>
</reference>
<keyword evidence="1" id="KW-1133">Transmembrane helix</keyword>
<comment type="caution">
    <text evidence="2">The sequence shown here is derived from an EMBL/GenBank/DDBJ whole genome shotgun (WGS) entry which is preliminary data.</text>
</comment>
<accession>A0ABW9A7C5</accession>
<organism evidence="2 3">
    <name type="scientific">Herbaspirillum lusitanum</name>
    <dbReference type="NCBI Taxonomy" id="213312"/>
    <lineage>
        <taxon>Bacteria</taxon>
        <taxon>Pseudomonadati</taxon>
        <taxon>Pseudomonadota</taxon>
        <taxon>Betaproteobacteria</taxon>
        <taxon>Burkholderiales</taxon>
        <taxon>Oxalobacteraceae</taxon>
        <taxon>Herbaspirillum</taxon>
    </lineage>
</organism>
<keyword evidence="3" id="KW-1185">Reference proteome</keyword>
<feature type="transmembrane region" description="Helical" evidence="1">
    <location>
        <begin position="37"/>
        <end position="55"/>
    </location>
</feature>
<dbReference type="RefSeq" id="WP_408157445.1">
    <property type="nucleotide sequence ID" value="NZ_JAQQFM010000004.1"/>
</dbReference>
<evidence type="ECO:0000313" key="3">
    <source>
        <dbReference type="Proteomes" id="UP001629246"/>
    </source>
</evidence>